<dbReference type="AlphaFoldDB" id="A0A2M8F147"/>
<accession>A0A2M8F147</accession>
<comment type="caution">
    <text evidence="1">The sequence shown here is derived from an EMBL/GenBank/DDBJ whole genome shotgun (WGS) entry which is preliminary data.</text>
</comment>
<protein>
    <submittedName>
        <fullName evidence="1">Uncharacterized protein</fullName>
    </submittedName>
</protein>
<evidence type="ECO:0000313" key="2">
    <source>
        <dbReference type="Proteomes" id="UP000231383"/>
    </source>
</evidence>
<name>A0A2M8F147_9BACT</name>
<evidence type="ECO:0000313" key="1">
    <source>
        <dbReference type="EMBL" id="PJC33011.1"/>
    </source>
</evidence>
<reference evidence="2" key="1">
    <citation type="submission" date="2017-09" db="EMBL/GenBank/DDBJ databases">
        <title>Depth-based differentiation of microbial function through sediment-hosted aquifers and enrichment of novel symbionts in the deep terrestrial subsurface.</title>
        <authorList>
            <person name="Probst A.J."/>
            <person name="Ladd B."/>
            <person name="Jarett J.K."/>
            <person name="Geller-Mcgrath D.E."/>
            <person name="Sieber C.M.K."/>
            <person name="Emerson J.B."/>
            <person name="Anantharaman K."/>
            <person name="Thomas B.C."/>
            <person name="Malmstrom R."/>
            <person name="Stieglmeier M."/>
            <person name="Klingl A."/>
            <person name="Woyke T."/>
            <person name="Ryan C.M."/>
            <person name="Banfield J.F."/>
        </authorList>
    </citation>
    <scope>NUCLEOTIDE SEQUENCE [LARGE SCALE GENOMIC DNA]</scope>
</reference>
<feature type="non-terminal residue" evidence="1">
    <location>
        <position position="82"/>
    </location>
</feature>
<sequence>MGAKPKQAGKKEEGWGEGIFVRLLPFPFRLSKGKAEGGFGGNSAFPLRNQIVDSPVICLNTWKAEHRRKILFSLKEEKIGRA</sequence>
<organism evidence="1 2">
    <name type="scientific">Candidatus Roizmanbacteria bacterium CG_4_9_14_0_2_um_filter_39_13</name>
    <dbReference type="NCBI Taxonomy" id="1974839"/>
    <lineage>
        <taxon>Bacteria</taxon>
        <taxon>Candidatus Roizmaniibacteriota</taxon>
    </lineage>
</organism>
<proteinExistence type="predicted"/>
<gene>
    <name evidence="1" type="ORF">CO051_02195</name>
</gene>
<dbReference type="Proteomes" id="UP000231383">
    <property type="component" value="Unassembled WGS sequence"/>
</dbReference>
<dbReference type="EMBL" id="PFSC01000056">
    <property type="protein sequence ID" value="PJC33011.1"/>
    <property type="molecule type" value="Genomic_DNA"/>
</dbReference>